<dbReference type="PANTHER" id="PTHR34180">
    <property type="entry name" value="PEPTIDASE C45"/>
    <property type="match status" value="1"/>
</dbReference>
<feature type="region of interest" description="Disordered" evidence="1">
    <location>
        <begin position="1"/>
        <end position="26"/>
    </location>
</feature>
<dbReference type="InterPro" id="IPR047794">
    <property type="entry name" value="C45_proenzyme-like"/>
</dbReference>
<dbReference type="Gene3D" id="3.60.60.10">
    <property type="entry name" value="Penicillin V Acylase, Chain A"/>
    <property type="match status" value="1"/>
</dbReference>
<sequence>MIKKLQLSGTPRQIGEKHGSEGKNEVHQSLETYESLFYGYSKMSWKQAIQVALVHLPAIHAYNSDFIEEMEGVAKGAGVRFEDILVLNTRSEIALAGRKTFSDGCTAIALTPPLTKETIIGQNWDWKSEQEKSLLLLEIEQRNMPTIKMITEGGLIGKIGFNSSGIAVCLNALHTNKKSEQVPIHLGLRSVLNSHTLHEAISKIKHSQMASAANFLIARVDDSGRAMAANFEVSPFGMDMIPNTEGMVVHTNHICSPEVQEHLTDMNEYKFEDSMIRKNRAEQLILSCMRTGTEMNENRFKEWFSDTFNYPNSINHYVNTSAPEHRQMETVFSVIMNLSKRTMEVCIGKPSLDGYIEV</sequence>
<evidence type="ECO:0000259" key="2">
    <source>
        <dbReference type="Pfam" id="PF03417"/>
    </source>
</evidence>
<comment type="caution">
    <text evidence="3">The sequence shown here is derived from an EMBL/GenBank/DDBJ whole genome shotgun (WGS) entry which is preliminary data.</text>
</comment>
<gene>
    <name evidence="3" type="ORF">E1I69_04625</name>
</gene>
<accession>A0A4S3PW94</accession>
<dbReference type="AlphaFoldDB" id="A0A4S3PW94"/>
<feature type="compositionally biased region" description="Basic and acidic residues" evidence="1">
    <location>
        <begin position="14"/>
        <end position="26"/>
    </location>
</feature>
<dbReference type="RefSeq" id="WP_136378551.1">
    <property type="nucleotide sequence ID" value="NZ_SLUB01000005.1"/>
</dbReference>
<feature type="domain" description="Peptidase C45 hydrolase" evidence="2">
    <location>
        <begin position="117"/>
        <end position="351"/>
    </location>
</feature>
<dbReference type="Proteomes" id="UP000306477">
    <property type="component" value="Unassembled WGS sequence"/>
</dbReference>
<reference evidence="3 4" key="1">
    <citation type="journal article" date="2019" name="Indoor Air">
        <title>Impacts of indoor surface finishes on bacterial viability.</title>
        <authorList>
            <person name="Hu J."/>
            <person name="Maamar S.B."/>
            <person name="Glawe A.J."/>
            <person name="Gottel N."/>
            <person name="Gilbert J.A."/>
            <person name="Hartmann E.M."/>
        </authorList>
    </citation>
    <scope>NUCLEOTIDE SEQUENCE [LARGE SCALE GENOMIC DNA]</scope>
    <source>
        <strain evidence="3 4">AF060A6</strain>
    </source>
</reference>
<evidence type="ECO:0000256" key="1">
    <source>
        <dbReference type="SAM" id="MobiDB-lite"/>
    </source>
</evidence>
<dbReference type="Pfam" id="PF03417">
    <property type="entry name" value="AAT"/>
    <property type="match status" value="1"/>
</dbReference>
<name>A0A4S3PW94_9BACI</name>
<dbReference type="PANTHER" id="PTHR34180:SF1">
    <property type="entry name" value="BETA-ALANYL-DOPAMINE_CARCININE HYDROLASE"/>
    <property type="match status" value="1"/>
</dbReference>
<dbReference type="InterPro" id="IPR005079">
    <property type="entry name" value="Peptidase_C45_hydrolase"/>
</dbReference>
<dbReference type="Gene3D" id="1.10.10.2120">
    <property type="match status" value="1"/>
</dbReference>
<evidence type="ECO:0000313" key="3">
    <source>
        <dbReference type="EMBL" id="THE14107.1"/>
    </source>
</evidence>
<dbReference type="OrthoDB" id="8109453at2"/>
<protein>
    <recommendedName>
        <fullName evidence="2">Peptidase C45 hydrolase domain-containing protein</fullName>
    </recommendedName>
</protein>
<dbReference type="NCBIfam" id="NF040521">
    <property type="entry name" value="C45_proenzyme"/>
    <property type="match status" value="1"/>
</dbReference>
<evidence type="ECO:0000313" key="4">
    <source>
        <dbReference type="Proteomes" id="UP000306477"/>
    </source>
</evidence>
<dbReference type="EMBL" id="SLUB01000005">
    <property type="protein sequence ID" value="THE14107.1"/>
    <property type="molecule type" value="Genomic_DNA"/>
</dbReference>
<dbReference type="InterPro" id="IPR047801">
    <property type="entry name" value="Peptidase_C45"/>
</dbReference>
<organism evidence="3 4">
    <name type="scientific">Bacillus timonensis</name>
    <dbReference type="NCBI Taxonomy" id="1033734"/>
    <lineage>
        <taxon>Bacteria</taxon>
        <taxon>Bacillati</taxon>
        <taxon>Bacillota</taxon>
        <taxon>Bacilli</taxon>
        <taxon>Bacillales</taxon>
        <taxon>Bacillaceae</taxon>
        <taxon>Bacillus</taxon>
    </lineage>
</organism>
<keyword evidence="4" id="KW-1185">Reference proteome</keyword>
<proteinExistence type="predicted"/>